<comment type="caution">
    <text evidence="1">The sequence shown here is derived from an EMBL/GenBank/DDBJ whole genome shotgun (WGS) entry which is preliminary data.</text>
</comment>
<reference evidence="2" key="1">
    <citation type="journal article" date="2023" name="G3 (Bethesda)">
        <title>Genome assembly and association tests identify interacting loci associated with vigor, precocity, and sex in interspecific pistachio rootstocks.</title>
        <authorList>
            <person name="Palmer W."/>
            <person name="Jacygrad E."/>
            <person name="Sagayaradj S."/>
            <person name="Cavanaugh K."/>
            <person name="Han R."/>
            <person name="Bertier L."/>
            <person name="Beede B."/>
            <person name="Kafkas S."/>
            <person name="Golino D."/>
            <person name="Preece J."/>
            <person name="Michelmore R."/>
        </authorList>
    </citation>
    <scope>NUCLEOTIDE SEQUENCE [LARGE SCALE GENOMIC DNA]</scope>
</reference>
<gene>
    <name evidence="1" type="ORF">Patl1_14503</name>
</gene>
<accession>A0ACC1AXF1</accession>
<dbReference type="Proteomes" id="UP001164250">
    <property type="component" value="Chromosome 8"/>
</dbReference>
<dbReference type="EMBL" id="CM047904">
    <property type="protein sequence ID" value="KAJ0091382.1"/>
    <property type="molecule type" value="Genomic_DNA"/>
</dbReference>
<keyword evidence="2" id="KW-1185">Reference proteome</keyword>
<protein>
    <submittedName>
        <fullName evidence="1">Uncharacterized protein</fullName>
    </submittedName>
</protein>
<proteinExistence type="predicted"/>
<sequence>MNVLKRHVCREEGSFGGMCRVCGQRLEKDLGVPLGGLKLGNEDVVRLQIEDMKNLSRNKKLYLVLNLDHTAQFNEIIRLTPQGGISKIQTHPLRGM</sequence>
<evidence type="ECO:0000313" key="1">
    <source>
        <dbReference type="EMBL" id="KAJ0091382.1"/>
    </source>
</evidence>
<organism evidence="1 2">
    <name type="scientific">Pistacia atlantica</name>
    <dbReference type="NCBI Taxonomy" id="434234"/>
    <lineage>
        <taxon>Eukaryota</taxon>
        <taxon>Viridiplantae</taxon>
        <taxon>Streptophyta</taxon>
        <taxon>Embryophyta</taxon>
        <taxon>Tracheophyta</taxon>
        <taxon>Spermatophyta</taxon>
        <taxon>Magnoliopsida</taxon>
        <taxon>eudicotyledons</taxon>
        <taxon>Gunneridae</taxon>
        <taxon>Pentapetalae</taxon>
        <taxon>rosids</taxon>
        <taxon>malvids</taxon>
        <taxon>Sapindales</taxon>
        <taxon>Anacardiaceae</taxon>
        <taxon>Pistacia</taxon>
    </lineage>
</organism>
<evidence type="ECO:0000313" key="2">
    <source>
        <dbReference type="Proteomes" id="UP001164250"/>
    </source>
</evidence>
<name>A0ACC1AXF1_9ROSI</name>